<dbReference type="AlphaFoldDB" id="A0A7V2AUI8"/>
<evidence type="ECO:0000256" key="2">
    <source>
        <dbReference type="ARBA" id="ARBA00022803"/>
    </source>
</evidence>
<gene>
    <name evidence="4" type="ORF">ENO08_03615</name>
</gene>
<dbReference type="SUPFAM" id="SSF48452">
    <property type="entry name" value="TPR-like"/>
    <property type="match status" value="1"/>
</dbReference>
<accession>A0A7V2AUI8</accession>
<protein>
    <submittedName>
        <fullName evidence="4">Tetratricopeptide repeat protein</fullName>
    </submittedName>
</protein>
<dbReference type="EMBL" id="DSEC01000254">
    <property type="protein sequence ID" value="HER43527.1"/>
    <property type="molecule type" value="Genomic_DNA"/>
</dbReference>
<dbReference type="InterPro" id="IPR011990">
    <property type="entry name" value="TPR-like_helical_dom_sf"/>
</dbReference>
<evidence type="ECO:0000313" key="4">
    <source>
        <dbReference type="EMBL" id="HER43527.1"/>
    </source>
</evidence>
<dbReference type="InterPro" id="IPR019734">
    <property type="entry name" value="TPR_rpt"/>
</dbReference>
<dbReference type="PROSITE" id="PS50005">
    <property type="entry name" value="TPR"/>
    <property type="match status" value="3"/>
</dbReference>
<proteinExistence type="predicted"/>
<organism evidence="4">
    <name type="scientific">Eiseniibacteriota bacterium</name>
    <dbReference type="NCBI Taxonomy" id="2212470"/>
    <lineage>
        <taxon>Bacteria</taxon>
        <taxon>Candidatus Eiseniibacteriota</taxon>
    </lineage>
</organism>
<feature type="repeat" description="TPR" evidence="3">
    <location>
        <begin position="70"/>
        <end position="103"/>
    </location>
</feature>
<dbReference type="PANTHER" id="PTHR45586">
    <property type="entry name" value="TPR REPEAT-CONTAINING PROTEIN PA4667"/>
    <property type="match status" value="1"/>
</dbReference>
<keyword evidence="1" id="KW-0677">Repeat</keyword>
<dbReference type="Pfam" id="PF00515">
    <property type="entry name" value="TPR_1"/>
    <property type="match status" value="1"/>
</dbReference>
<dbReference type="Pfam" id="PF13414">
    <property type="entry name" value="TPR_11"/>
    <property type="match status" value="1"/>
</dbReference>
<keyword evidence="2 3" id="KW-0802">TPR repeat</keyword>
<evidence type="ECO:0000256" key="3">
    <source>
        <dbReference type="PROSITE-ProRule" id="PRU00339"/>
    </source>
</evidence>
<feature type="repeat" description="TPR" evidence="3">
    <location>
        <begin position="265"/>
        <end position="298"/>
    </location>
</feature>
<dbReference type="InterPro" id="IPR051012">
    <property type="entry name" value="CellSynth/LPSAsmb/PSIAsmb"/>
</dbReference>
<comment type="caution">
    <text evidence="4">The sequence shown here is derived from an EMBL/GenBank/DDBJ whole genome shotgun (WGS) entry which is preliminary data.</text>
</comment>
<dbReference type="Proteomes" id="UP000886069">
    <property type="component" value="Unassembled WGS sequence"/>
</dbReference>
<sequence length="366" mass="41285">MNGSAENGEGGICPMRRNRLVLLVLFAALLTVYACKSVETTSAMLHNEHGNYPEAINQAKAALAKNPDDAEAHFQLGFSYSMTNKMRESYEEFMAAARLDPEGKKEDVENAVRSNWAKHFNNGVAEVQSENYVGAANEFEQATLADPRQIKGWLYLAKVYSRIAGEDSTYWDKAFEVADTLQARVDMDDEEYGDVLEIAGGLLIRRGQKDEAYSLFEKLLLDDPSNFEIVEAVGSDLIAEQDWENAAVFLELAADARRKTDSEDFDAYYNLGVCYGNVKNYLKSIEAYQSALQLKDDDKRANYALLLVYYHGEFYDEAIMQGQKYTEMFPDDPKGWQVLSLSYNKKGMKIMAEEAFLKYQELVGGE</sequence>
<feature type="repeat" description="TPR" evidence="3">
    <location>
        <begin position="193"/>
        <end position="226"/>
    </location>
</feature>
<reference evidence="4" key="1">
    <citation type="journal article" date="2020" name="mSystems">
        <title>Genome- and Community-Level Interaction Insights into Carbon Utilization and Element Cycling Functions of Hydrothermarchaeota in Hydrothermal Sediment.</title>
        <authorList>
            <person name="Zhou Z."/>
            <person name="Liu Y."/>
            <person name="Xu W."/>
            <person name="Pan J."/>
            <person name="Luo Z.H."/>
            <person name="Li M."/>
        </authorList>
    </citation>
    <scope>NUCLEOTIDE SEQUENCE [LARGE SCALE GENOMIC DNA]</scope>
    <source>
        <strain evidence="4">SpSt-1233</strain>
    </source>
</reference>
<name>A0A7V2AUI8_UNCEI</name>
<dbReference type="PANTHER" id="PTHR45586:SF1">
    <property type="entry name" value="LIPOPOLYSACCHARIDE ASSEMBLY PROTEIN B"/>
    <property type="match status" value="1"/>
</dbReference>
<dbReference type="SMART" id="SM00028">
    <property type="entry name" value="TPR"/>
    <property type="match status" value="4"/>
</dbReference>
<evidence type="ECO:0000256" key="1">
    <source>
        <dbReference type="ARBA" id="ARBA00022737"/>
    </source>
</evidence>
<dbReference type="Gene3D" id="1.25.40.10">
    <property type="entry name" value="Tetratricopeptide repeat domain"/>
    <property type="match status" value="2"/>
</dbReference>